<dbReference type="InterPro" id="IPR004020">
    <property type="entry name" value="DAPIN"/>
</dbReference>
<dbReference type="SMART" id="SM01289">
    <property type="entry name" value="PYRIN"/>
    <property type="match status" value="1"/>
</dbReference>
<feature type="compositionally biased region" description="Polar residues" evidence="2">
    <location>
        <begin position="105"/>
        <end position="116"/>
    </location>
</feature>
<dbReference type="Gene3D" id="1.10.533.10">
    <property type="entry name" value="Death Domain, Fas"/>
    <property type="match status" value="1"/>
</dbReference>
<evidence type="ECO:0000256" key="2">
    <source>
        <dbReference type="SAM" id="MobiDB-lite"/>
    </source>
</evidence>
<dbReference type="Pfam" id="PF00735">
    <property type="entry name" value="Septin"/>
    <property type="match status" value="1"/>
</dbReference>
<gene>
    <name evidence="4" type="primary">LOC109057288</name>
</gene>
<dbReference type="InterPro" id="IPR027417">
    <property type="entry name" value="P-loop_NTPase"/>
</dbReference>
<dbReference type="Proteomes" id="UP001155660">
    <property type="component" value="Chromosome B4"/>
</dbReference>
<keyword evidence="1" id="KW-0342">GTP-binding</keyword>
<dbReference type="SUPFAM" id="SSF52540">
    <property type="entry name" value="P-loop containing nucleoside triphosphate hydrolases"/>
    <property type="match status" value="1"/>
</dbReference>
<reference evidence="4" key="1">
    <citation type="submission" date="2025-08" db="UniProtKB">
        <authorList>
            <consortium name="RefSeq"/>
        </authorList>
    </citation>
    <scope>IDENTIFICATION</scope>
    <source>
        <tissue evidence="4">Muscle</tissue>
    </source>
</reference>
<dbReference type="KEGG" id="ccar:109057288"/>
<dbReference type="PANTHER" id="PTHR32046">
    <property type="entry name" value="G DOMAIN-CONTAINING PROTEIN"/>
    <property type="match status" value="1"/>
</dbReference>
<accession>A0A9Q9ZCT6</accession>
<dbReference type="CDD" id="cd08321">
    <property type="entry name" value="Pyrin_ASC-like"/>
    <property type="match status" value="1"/>
</dbReference>
<feature type="domain" description="Pyrin" evidence="3">
    <location>
        <begin position="1"/>
        <end position="86"/>
    </location>
</feature>
<comment type="similarity">
    <text evidence="1">Belongs to the TRAFAC class TrmE-Era-EngA-EngB-Septin-like GTPase superfamily. Septin GTPase family.</text>
</comment>
<dbReference type="AlphaFoldDB" id="A0A9Q9ZCT6"/>
<dbReference type="InterPro" id="IPR011029">
    <property type="entry name" value="DEATH-like_dom_sf"/>
</dbReference>
<dbReference type="SUPFAM" id="SSF47986">
    <property type="entry name" value="DEATH domain"/>
    <property type="match status" value="1"/>
</dbReference>
<keyword evidence="1" id="KW-0547">Nucleotide-binding</keyword>
<dbReference type="PANTHER" id="PTHR32046:SF14">
    <property type="match status" value="1"/>
</dbReference>
<dbReference type="Pfam" id="PF02758">
    <property type="entry name" value="PYRIN"/>
    <property type="match status" value="1"/>
</dbReference>
<dbReference type="RefSeq" id="XP_018930055.1">
    <property type="nucleotide sequence ID" value="XM_019074510.2"/>
</dbReference>
<dbReference type="OrthoDB" id="8954335at2759"/>
<dbReference type="GeneID" id="109057288"/>
<dbReference type="GO" id="GO:0005525">
    <property type="term" value="F:GTP binding"/>
    <property type="evidence" value="ECO:0007669"/>
    <property type="project" value="UniProtKB-KW"/>
</dbReference>
<evidence type="ECO:0000256" key="1">
    <source>
        <dbReference type="RuleBase" id="RU004560"/>
    </source>
</evidence>
<dbReference type="FunFam" id="3.40.50.300:FF:002049">
    <property type="entry name" value="Si:ch73-170d6.2"/>
    <property type="match status" value="1"/>
</dbReference>
<protein>
    <submittedName>
        <fullName evidence="4">Uncharacterized protein LOC109057288 isoform X1</fullName>
    </submittedName>
</protein>
<dbReference type="Gene3D" id="3.40.50.300">
    <property type="entry name" value="P-loop containing nucleotide triphosphate hydrolases"/>
    <property type="match status" value="1"/>
</dbReference>
<evidence type="ECO:0000259" key="3">
    <source>
        <dbReference type="PROSITE" id="PS50824"/>
    </source>
</evidence>
<sequence length="584" mass="66505">MASVKKLLVDSLKGLEEAELKHFHWQLNIYDNRISKSELEKADRLDTVDKMVKCFEPEKAVKVMVHILRSMNQNELAEELQKKAQEEHSMKTSVAVGAEVEKGQQMTCQPAVNNNKKPSRKYNRKKSMEIDQSNRKASNVAHDIKDNWSRKIEGGSNKDLPIFKLQLDETSQNSEGFCRRSTFGKNIVNKYKTIMMIGATGAGKTTLINNMINYILGVQWEDDFRFVLIDEGKQTSEITAYQINHMDGFQVPYSLTIVDTPGFGDTRGISHDQKITKQIQEFFSHPGGIDHIDAVCFVVHASLACLTPTQKYIFDSFLSIFGNDIAENILMMVTFADGKKPPVLEAIKVSEVPCSKDQSGDPLHFKFNNSAVFASNNKSAEDEKTGYENFEQVFWKLGFSSMKKFFTSLNKMETKSLFLTRKVLEERQKLEVLVKKLQPQINEIEKTRAALEQQKEHGQVMDVQDIVASLIEQSQKLLEQLQESALKPDPLSTPDYIDLMIESEKQECKPGFQDRIQSLQEARKKAEIISKVSTGEVLQEVLEEYTTETRKNQAAYDPRLLFNQLKNYVGEKATMVGKIYNAFV</sequence>
<feature type="region of interest" description="Disordered" evidence="2">
    <location>
        <begin position="105"/>
        <end position="140"/>
    </location>
</feature>
<proteinExistence type="inferred from homology"/>
<evidence type="ECO:0000313" key="4">
    <source>
        <dbReference type="RefSeq" id="XP_018930055.1"/>
    </source>
</evidence>
<name>A0A9Q9ZCT6_CYPCA</name>
<organism evidence="4">
    <name type="scientific">Cyprinus carpio</name>
    <name type="common">Common carp</name>
    <dbReference type="NCBI Taxonomy" id="7962"/>
    <lineage>
        <taxon>Eukaryota</taxon>
        <taxon>Metazoa</taxon>
        <taxon>Chordata</taxon>
        <taxon>Craniata</taxon>
        <taxon>Vertebrata</taxon>
        <taxon>Euteleostomi</taxon>
        <taxon>Actinopterygii</taxon>
        <taxon>Neopterygii</taxon>
        <taxon>Teleostei</taxon>
        <taxon>Ostariophysi</taxon>
        <taxon>Cypriniformes</taxon>
        <taxon>Cyprinidae</taxon>
        <taxon>Cyprininae</taxon>
        <taxon>Cyprinus</taxon>
    </lineage>
</organism>
<dbReference type="PROSITE" id="PS50824">
    <property type="entry name" value="DAPIN"/>
    <property type="match status" value="1"/>
</dbReference>
<dbReference type="InterPro" id="IPR030379">
    <property type="entry name" value="G_SEPTIN_dom"/>
</dbReference>